<evidence type="ECO:0000256" key="4">
    <source>
        <dbReference type="ARBA" id="ARBA00022989"/>
    </source>
</evidence>
<evidence type="ECO:0000256" key="6">
    <source>
        <dbReference type="SAM" id="Phobius"/>
    </source>
</evidence>
<feature type="transmembrane region" description="Helical" evidence="6">
    <location>
        <begin position="105"/>
        <end position="124"/>
    </location>
</feature>
<dbReference type="OMA" id="RHIMLAR"/>
<evidence type="ECO:0000313" key="7">
    <source>
        <dbReference type="EMBL" id="EFO88682.1"/>
    </source>
</evidence>
<evidence type="ECO:0000256" key="3">
    <source>
        <dbReference type="ARBA" id="ARBA00022692"/>
    </source>
</evidence>
<organism evidence="8">
    <name type="scientific">Caenorhabditis remanei</name>
    <name type="common">Caenorhabditis vulgaris</name>
    <dbReference type="NCBI Taxonomy" id="31234"/>
    <lineage>
        <taxon>Eukaryota</taxon>
        <taxon>Metazoa</taxon>
        <taxon>Ecdysozoa</taxon>
        <taxon>Nematoda</taxon>
        <taxon>Chromadorea</taxon>
        <taxon>Rhabditida</taxon>
        <taxon>Rhabditina</taxon>
        <taxon>Rhabditomorpha</taxon>
        <taxon>Rhabditoidea</taxon>
        <taxon>Rhabditidae</taxon>
        <taxon>Peloderinae</taxon>
        <taxon>Caenorhabditis</taxon>
    </lineage>
</organism>
<accession>E3M160</accession>
<dbReference type="eggNOG" id="ENOG502TG2X">
    <property type="taxonomic scope" value="Eukaryota"/>
</dbReference>
<dbReference type="InParanoid" id="E3M160"/>
<feature type="transmembrane region" description="Helical" evidence="6">
    <location>
        <begin position="189"/>
        <end position="216"/>
    </location>
</feature>
<sequence length="289" mass="33851">METKNRTKKGFLKYFDLSTAEIKQMADVMSQKFHDKNDPKKERNLCTSLIHVSNFFTILPLFLPGLLIWHYVYSMFIGVTCVSIERVLATYYIRDYERTPRTHIGMGLLCSVHCISFPFAYLMVNNRIPFIIADSFCIICVVYVCVIYFILWLVNVKLGIRFSVPGTYRLAQQFQVKENMRHIMLARNIICCATFFVAIACSLLMTIVLDLLPVWLNNPVAHCIENCIFLNPLLICTVAIFSVPSWKKEFIRWLPMVRKLRNEHVLNQNVLNHEDETKEYFQQLKNAWL</sequence>
<dbReference type="InterPro" id="IPR053365">
    <property type="entry name" value="Nematode_rcpt-like"/>
</dbReference>
<proteinExistence type="inferred from homology"/>
<feature type="transmembrane region" description="Helical" evidence="6">
    <location>
        <begin position="75"/>
        <end position="93"/>
    </location>
</feature>
<feature type="transmembrane region" description="Helical" evidence="6">
    <location>
        <begin position="228"/>
        <end position="246"/>
    </location>
</feature>
<evidence type="ECO:0000256" key="1">
    <source>
        <dbReference type="ARBA" id="ARBA00004141"/>
    </source>
</evidence>
<keyword evidence="5 6" id="KW-0472">Membrane</keyword>
<dbReference type="EMBL" id="DS268421">
    <property type="protein sequence ID" value="EFO88682.1"/>
    <property type="molecule type" value="Genomic_DNA"/>
</dbReference>
<dbReference type="AlphaFoldDB" id="E3M160"/>
<dbReference type="Proteomes" id="UP000008281">
    <property type="component" value="Unassembled WGS sequence"/>
</dbReference>
<keyword evidence="4 6" id="KW-1133">Transmembrane helix</keyword>
<feature type="transmembrane region" description="Helical" evidence="6">
    <location>
        <begin position="49"/>
        <end position="69"/>
    </location>
</feature>
<comment type="subcellular location">
    <subcellularLocation>
        <location evidence="1">Membrane</location>
        <topology evidence="1">Multi-pass membrane protein</topology>
    </subcellularLocation>
</comment>
<protein>
    <submittedName>
        <fullName evidence="7">CRE-SRE-51 protein</fullName>
    </submittedName>
</protein>
<comment type="similarity">
    <text evidence="2">Belongs to the nematode receptor-like protein sre family.</text>
</comment>
<name>E3M160_CAERE</name>
<dbReference type="InterPro" id="IPR004151">
    <property type="entry name" value="7TM_GPCR_serpentine_rcpt_Sre"/>
</dbReference>
<keyword evidence="8" id="KW-1185">Reference proteome</keyword>
<dbReference type="HOGENOM" id="CLU_063305_1_0_1"/>
<dbReference type="GO" id="GO:0007606">
    <property type="term" value="P:sensory perception of chemical stimulus"/>
    <property type="evidence" value="ECO:0007669"/>
    <property type="project" value="InterPro"/>
</dbReference>
<dbReference type="PANTHER" id="PTHR47757:SF1">
    <property type="entry name" value="SERPENTINE RECEPTOR, CLASS E (EPSILON)"/>
    <property type="match status" value="1"/>
</dbReference>
<dbReference type="OrthoDB" id="5874078at2759"/>
<evidence type="ECO:0000256" key="2">
    <source>
        <dbReference type="ARBA" id="ARBA00006803"/>
    </source>
</evidence>
<feature type="transmembrane region" description="Helical" evidence="6">
    <location>
        <begin position="130"/>
        <end position="154"/>
    </location>
</feature>
<evidence type="ECO:0000256" key="5">
    <source>
        <dbReference type="ARBA" id="ARBA00023136"/>
    </source>
</evidence>
<dbReference type="FunCoup" id="E3M160">
    <property type="interactions" value="9"/>
</dbReference>
<keyword evidence="3 6" id="KW-0812">Transmembrane</keyword>
<dbReference type="GO" id="GO:0016020">
    <property type="term" value="C:membrane"/>
    <property type="evidence" value="ECO:0007669"/>
    <property type="project" value="UniProtKB-SubCell"/>
</dbReference>
<gene>
    <name evidence="7" type="primary">Cre-sre-51</name>
    <name evidence="7" type="ORF">CRE_06468</name>
</gene>
<dbReference type="Pfam" id="PF03125">
    <property type="entry name" value="Sre"/>
    <property type="match status" value="1"/>
</dbReference>
<reference evidence="7" key="1">
    <citation type="submission" date="2007-07" db="EMBL/GenBank/DDBJ databases">
        <title>PCAP assembly of the Caenorhabditis remanei genome.</title>
        <authorList>
            <consortium name="The Caenorhabditis remanei Sequencing Consortium"/>
            <person name="Wilson R.K."/>
        </authorList>
    </citation>
    <scope>NUCLEOTIDE SEQUENCE [LARGE SCALE GENOMIC DNA]</scope>
    <source>
        <strain evidence="7">PB4641</strain>
    </source>
</reference>
<evidence type="ECO:0000313" key="8">
    <source>
        <dbReference type="Proteomes" id="UP000008281"/>
    </source>
</evidence>
<dbReference type="PANTHER" id="PTHR47757">
    <property type="entry name" value="SERPENTINE RECEPTOR, CLASS E (EPSILON)-RELATED"/>
    <property type="match status" value="1"/>
</dbReference>